<accession>A0ABR5TL74</accession>
<gene>
    <name evidence="1" type="ORF">HMPREF1871_01026</name>
</gene>
<protein>
    <submittedName>
        <fullName evidence="1">Glucosamine-6-phosphate isomerase/6-phosphogluconolactonase</fullName>
    </submittedName>
</protein>
<dbReference type="InterPro" id="IPR037171">
    <property type="entry name" value="NagB/RpiA_transferase-like"/>
</dbReference>
<proteinExistence type="predicted"/>
<name>A0ABR5TL74_9BACL</name>
<dbReference type="Proteomes" id="UP000070467">
    <property type="component" value="Unassembled WGS sequence"/>
</dbReference>
<dbReference type="EMBL" id="LSDB01000052">
    <property type="protein sequence ID" value="KXB57115.1"/>
    <property type="molecule type" value="Genomic_DNA"/>
</dbReference>
<keyword evidence="2" id="KW-1185">Reference proteome</keyword>
<sequence>MKYIVCNTEQSVFNRVYDELEKYIEPGAVFSFSEKILDTQFSKRIIEEHKNGKYSYKHIIFLGQKEISGIEKEEDVGFYRIMKRNFYKPLDVDYKNIFSPEYINEKDINKYKEIIDDNKIDVALIFLDKNGYILNYNEVTKENEDVHLFKISKEKKQEIKRKYNIDAKSDKIITIGYDCIMKANNIFLIAIGEDKKDYVKKLFDEEEDKSILTLIKKHKNLVIFTDKNASYKTEIEVDKMMKERKRKKELEEKRKSELRLKENYGN</sequence>
<dbReference type="PANTHER" id="PTHR42892">
    <property type="entry name" value="GLUCOSAMINE-6-PHOSPHATE DEAMINASE-LIKE PROTEIN BT_0258-RELATED"/>
    <property type="match status" value="1"/>
</dbReference>
<organism evidence="1 2">
    <name type="scientific">Gemelliphila asaccharolytica</name>
    <dbReference type="NCBI Taxonomy" id="502393"/>
    <lineage>
        <taxon>Bacteria</taxon>
        <taxon>Bacillati</taxon>
        <taxon>Bacillota</taxon>
        <taxon>Bacilli</taxon>
        <taxon>Bacillales</taxon>
        <taxon>Gemellaceae</taxon>
        <taxon>Gemelliphila</taxon>
    </lineage>
</organism>
<comment type="caution">
    <text evidence="1">The sequence shown here is derived from an EMBL/GenBank/DDBJ whole genome shotgun (WGS) entry which is preliminary data.</text>
</comment>
<dbReference type="InterPro" id="IPR052960">
    <property type="entry name" value="GlcN6P_deaminase-like"/>
</dbReference>
<dbReference type="RefSeq" id="WP_066130663.1">
    <property type="nucleotide sequence ID" value="NZ_KQ959899.1"/>
</dbReference>
<dbReference type="Gene3D" id="3.40.50.1360">
    <property type="match status" value="1"/>
</dbReference>
<dbReference type="SUPFAM" id="SSF100950">
    <property type="entry name" value="NagB/RpiA/CoA transferase-like"/>
    <property type="match status" value="1"/>
</dbReference>
<dbReference type="GO" id="GO:0016853">
    <property type="term" value="F:isomerase activity"/>
    <property type="evidence" value="ECO:0007669"/>
    <property type="project" value="UniProtKB-KW"/>
</dbReference>
<evidence type="ECO:0000313" key="2">
    <source>
        <dbReference type="Proteomes" id="UP000070467"/>
    </source>
</evidence>
<reference evidence="1 2" key="1">
    <citation type="submission" date="2016-01" db="EMBL/GenBank/DDBJ databases">
        <authorList>
            <person name="Mitreva M."/>
            <person name="Pepin K.H."/>
            <person name="Mihindukulasuriya K.A."/>
            <person name="Fulton R."/>
            <person name="Fronick C."/>
            <person name="O'Laughlin M."/>
            <person name="Miner T."/>
            <person name="Herter B."/>
            <person name="Rosa B.A."/>
            <person name="Cordes M."/>
            <person name="Tomlinson C."/>
            <person name="Wollam A."/>
            <person name="Palsikar V.B."/>
            <person name="Mardis E.R."/>
            <person name="Wilson R.K."/>
        </authorList>
    </citation>
    <scope>NUCLEOTIDE SEQUENCE [LARGE SCALE GENOMIC DNA]</scope>
    <source>
        <strain evidence="1 2">KA00071</strain>
    </source>
</reference>
<dbReference type="PANTHER" id="PTHR42892:SF1">
    <property type="entry name" value="GLUCOSAMINE-6-PHOSPHATE ISOMERASE"/>
    <property type="match status" value="1"/>
</dbReference>
<evidence type="ECO:0000313" key="1">
    <source>
        <dbReference type="EMBL" id="KXB57115.1"/>
    </source>
</evidence>
<keyword evidence="1" id="KW-0413">Isomerase</keyword>